<evidence type="ECO:0000313" key="4">
    <source>
        <dbReference type="EMBL" id="KAK7112157.1"/>
    </source>
</evidence>
<dbReference type="PROSITE" id="PS50106">
    <property type="entry name" value="PDZ"/>
    <property type="match status" value="1"/>
</dbReference>
<dbReference type="PANTHER" id="PTHR46753:SF3">
    <property type="entry name" value="PDZ DOMAIN-CONTAINING PROTEIN"/>
    <property type="match status" value="1"/>
</dbReference>
<dbReference type="InterPro" id="IPR006020">
    <property type="entry name" value="PTB/PI_dom"/>
</dbReference>
<dbReference type="Gene3D" id="2.30.42.10">
    <property type="match status" value="1"/>
</dbReference>
<proteinExistence type="predicted"/>
<feature type="domain" description="PID" evidence="1">
    <location>
        <begin position="322"/>
        <end position="440"/>
    </location>
</feature>
<dbReference type="InterPro" id="IPR001478">
    <property type="entry name" value="PDZ"/>
</dbReference>
<feature type="domain" description="PDZ" evidence="2">
    <location>
        <begin position="183"/>
        <end position="238"/>
    </location>
</feature>
<evidence type="ECO:0000259" key="2">
    <source>
        <dbReference type="PROSITE" id="PS50106"/>
    </source>
</evidence>
<dbReference type="PROSITE" id="PS50826">
    <property type="entry name" value="RUN"/>
    <property type="match status" value="1"/>
</dbReference>
<name>A0AAN9GKR1_9CAEN</name>
<dbReference type="AlphaFoldDB" id="A0AAN9GKR1"/>
<dbReference type="Gene3D" id="1.20.58.900">
    <property type="match status" value="1"/>
</dbReference>
<organism evidence="4 5">
    <name type="scientific">Littorina saxatilis</name>
    <dbReference type="NCBI Taxonomy" id="31220"/>
    <lineage>
        <taxon>Eukaryota</taxon>
        <taxon>Metazoa</taxon>
        <taxon>Spiralia</taxon>
        <taxon>Lophotrochozoa</taxon>
        <taxon>Mollusca</taxon>
        <taxon>Gastropoda</taxon>
        <taxon>Caenogastropoda</taxon>
        <taxon>Littorinimorpha</taxon>
        <taxon>Littorinoidea</taxon>
        <taxon>Littorinidae</taxon>
        <taxon>Littorina</taxon>
    </lineage>
</organism>
<protein>
    <recommendedName>
        <fullName evidence="6">PID domain-containing protein</fullName>
    </recommendedName>
</protein>
<dbReference type="EMBL" id="JBAMIC010000002">
    <property type="protein sequence ID" value="KAK7112157.1"/>
    <property type="molecule type" value="Genomic_DNA"/>
</dbReference>
<sequence length="446" mass="50589">MSVSHPLLKLLKVSVLELHREVGCIRDSNLKLHPLCQIVEDIFRLGLLRHGSWFNKVDYWTVLLKLSPRAGPGIYHLLDFAKECKKTMTDQGRGRLFIRACLVKNQLAAVVRLLRGDTVVLNTHYDPCLSILRDDILTEIFLSLLEEVQRITFRLNLKNASFLDETWELAELRDFEFVPCDVLGIQFQSVDEHLIVTEVEKGGVAAEDNKVQVGDIVDEMFGHCLKGARKSKVKELFQLYRGIPVYASFIKAKDSYGHIHRHVSKLLRKADIILVTPRHRARVKKQEADGSPGKNRKPLHALLPEEEQDEIPVHGPDGKAAYEVIYRGVHILKGDGRVDRIHDAVGAIVNNPNKLEEVVTISTTETSIVVTKKSDGKLLMEHSYTEVSACGRRTDFMNYFAYIAGDTTCNLAKNFQCHIFESEHADEAKIILCSIAQGFERTQWFL</sequence>
<dbReference type="Pfam" id="PF00640">
    <property type="entry name" value="PID"/>
    <property type="match status" value="1"/>
</dbReference>
<comment type="caution">
    <text evidence="4">The sequence shown here is derived from an EMBL/GenBank/DDBJ whole genome shotgun (WGS) entry which is preliminary data.</text>
</comment>
<dbReference type="SUPFAM" id="SSF50729">
    <property type="entry name" value="PH domain-like"/>
    <property type="match status" value="1"/>
</dbReference>
<evidence type="ECO:0000313" key="5">
    <source>
        <dbReference type="Proteomes" id="UP001374579"/>
    </source>
</evidence>
<dbReference type="Gene3D" id="2.30.29.30">
    <property type="entry name" value="Pleckstrin-homology domain (PH domain)/Phosphotyrosine-binding domain (PTB)"/>
    <property type="match status" value="1"/>
</dbReference>
<dbReference type="InterPro" id="IPR011993">
    <property type="entry name" value="PH-like_dom_sf"/>
</dbReference>
<dbReference type="PANTHER" id="PTHR46753">
    <property type="entry name" value="FYVE AND COILED-COIL DOMAIN-CONTAINING PROTEIN 1"/>
    <property type="match status" value="1"/>
</dbReference>
<dbReference type="CDD" id="cd17682">
    <property type="entry name" value="RUN_RUFY4_like"/>
    <property type="match status" value="1"/>
</dbReference>
<evidence type="ECO:0008006" key="6">
    <source>
        <dbReference type="Google" id="ProtNLM"/>
    </source>
</evidence>
<dbReference type="InterPro" id="IPR004012">
    <property type="entry name" value="Run_dom"/>
</dbReference>
<dbReference type="SUPFAM" id="SSF50156">
    <property type="entry name" value="PDZ domain-like"/>
    <property type="match status" value="1"/>
</dbReference>
<dbReference type="PROSITE" id="PS01179">
    <property type="entry name" value="PID"/>
    <property type="match status" value="1"/>
</dbReference>
<dbReference type="SUPFAM" id="SSF140741">
    <property type="entry name" value="RUN domain-like"/>
    <property type="match status" value="1"/>
</dbReference>
<dbReference type="InterPro" id="IPR037213">
    <property type="entry name" value="Run_dom_sf"/>
</dbReference>
<reference evidence="4 5" key="1">
    <citation type="submission" date="2024-02" db="EMBL/GenBank/DDBJ databases">
        <title>Chromosome-scale genome assembly of the rough periwinkle Littorina saxatilis.</title>
        <authorList>
            <person name="De Jode A."/>
            <person name="Faria R."/>
            <person name="Formenti G."/>
            <person name="Sims Y."/>
            <person name="Smith T.P."/>
            <person name="Tracey A."/>
            <person name="Wood J.M.D."/>
            <person name="Zagrodzka Z.B."/>
            <person name="Johannesson K."/>
            <person name="Butlin R.K."/>
            <person name="Leder E.H."/>
        </authorList>
    </citation>
    <scope>NUCLEOTIDE SEQUENCE [LARGE SCALE GENOMIC DNA]</scope>
    <source>
        <strain evidence="4">Snail1</strain>
        <tissue evidence="4">Muscle</tissue>
    </source>
</reference>
<gene>
    <name evidence="4" type="ORF">V1264_011654</name>
</gene>
<keyword evidence="5" id="KW-1185">Reference proteome</keyword>
<dbReference type="InterPro" id="IPR036034">
    <property type="entry name" value="PDZ_sf"/>
</dbReference>
<dbReference type="Pfam" id="PF02759">
    <property type="entry name" value="RUN"/>
    <property type="match status" value="1"/>
</dbReference>
<feature type="domain" description="RUN" evidence="3">
    <location>
        <begin position="26"/>
        <end position="160"/>
    </location>
</feature>
<accession>A0AAN9GKR1</accession>
<dbReference type="Proteomes" id="UP001374579">
    <property type="component" value="Unassembled WGS sequence"/>
</dbReference>
<evidence type="ECO:0000259" key="3">
    <source>
        <dbReference type="PROSITE" id="PS50826"/>
    </source>
</evidence>
<evidence type="ECO:0000259" key="1">
    <source>
        <dbReference type="PROSITE" id="PS01179"/>
    </source>
</evidence>